<dbReference type="GO" id="GO:0046061">
    <property type="term" value="P:dATP catabolic process"/>
    <property type="evidence" value="ECO:0007669"/>
    <property type="project" value="TreeGrafter"/>
</dbReference>
<gene>
    <name evidence="2" type="ORF">FHU40_001716</name>
</gene>
<sequence length="203" mass="22258">MSASGAPLLEFLEVMRRLRAECAWKAGQTHRSLARYLLEETHEALEAIDTGDVELLREELGDLLLQVYFHAVIAEESGEFTIDDVAGDIIAKMHRRNPHVFRPDADSPTEAAEIDAAWQRIKAEEKQRTSVTDGLPPGLPALLYADKVLDRIERAGGPGRSAGTADRSGVDEAIGDRLLAVVADARRAGVDPEQALRDAVRRL</sequence>
<dbReference type="GO" id="GO:0046047">
    <property type="term" value="P:TTP catabolic process"/>
    <property type="evidence" value="ECO:0007669"/>
    <property type="project" value="TreeGrafter"/>
</dbReference>
<accession>A0A7W4Z1T0</accession>
<comment type="caution">
    <text evidence="2">The sequence shown here is derived from an EMBL/GenBank/DDBJ whole genome shotgun (WGS) entry which is preliminary data.</text>
</comment>
<feature type="domain" description="NTP pyrophosphohydrolase MazG-like" evidence="1">
    <location>
        <begin position="28"/>
        <end position="101"/>
    </location>
</feature>
<dbReference type="FunFam" id="1.10.287.1080:FF:000001">
    <property type="entry name" value="Nucleoside triphosphate pyrophosphohydrolase"/>
    <property type="match status" value="1"/>
</dbReference>
<evidence type="ECO:0000259" key="1">
    <source>
        <dbReference type="Pfam" id="PF03819"/>
    </source>
</evidence>
<dbReference type="GO" id="GO:0006203">
    <property type="term" value="P:dGTP catabolic process"/>
    <property type="evidence" value="ECO:0007669"/>
    <property type="project" value="TreeGrafter"/>
</dbReference>
<dbReference type="GO" id="GO:0006950">
    <property type="term" value="P:response to stress"/>
    <property type="evidence" value="ECO:0007669"/>
    <property type="project" value="UniProtKB-ARBA"/>
</dbReference>
<dbReference type="PANTHER" id="PTHR30522">
    <property type="entry name" value="NUCLEOSIDE TRIPHOSPHATE PYROPHOSPHOHYDROLASE"/>
    <property type="match status" value="1"/>
</dbReference>
<dbReference type="SUPFAM" id="SSF101386">
    <property type="entry name" value="all-alpha NTP pyrophosphatases"/>
    <property type="match status" value="1"/>
</dbReference>
<dbReference type="Pfam" id="PF03819">
    <property type="entry name" value="MazG"/>
    <property type="match status" value="1"/>
</dbReference>
<dbReference type="Proteomes" id="UP000589626">
    <property type="component" value="Unassembled WGS sequence"/>
</dbReference>
<dbReference type="GO" id="GO:0046076">
    <property type="term" value="P:dTTP catabolic process"/>
    <property type="evidence" value="ECO:0007669"/>
    <property type="project" value="TreeGrafter"/>
</dbReference>
<dbReference type="GO" id="GO:0036220">
    <property type="term" value="F:ITP diphosphatase activity"/>
    <property type="evidence" value="ECO:0007669"/>
    <property type="project" value="UniProtKB-EC"/>
</dbReference>
<dbReference type="PANTHER" id="PTHR30522:SF0">
    <property type="entry name" value="NUCLEOSIDE TRIPHOSPHATE PYROPHOSPHOHYDROLASE"/>
    <property type="match status" value="1"/>
</dbReference>
<evidence type="ECO:0000313" key="2">
    <source>
        <dbReference type="EMBL" id="MBB3041915.1"/>
    </source>
</evidence>
<keyword evidence="2" id="KW-0378">Hydrolase</keyword>
<dbReference type="RefSeq" id="WP_343057787.1">
    <property type="nucleotide sequence ID" value="NZ_JACHWR010000001.1"/>
</dbReference>
<reference evidence="2 3" key="1">
    <citation type="submission" date="2020-08" db="EMBL/GenBank/DDBJ databases">
        <title>Sequencing the genomes of 1000 actinobacteria strains.</title>
        <authorList>
            <person name="Klenk H.-P."/>
        </authorList>
    </citation>
    <scope>NUCLEOTIDE SEQUENCE [LARGE SCALE GENOMIC DNA]</scope>
    <source>
        <strain evidence="2 3">DSM 105498</strain>
    </source>
</reference>
<evidence type="ECO:0000313" key="3">
    <source>
        <dbReference type="Proteomes" id="UP000589626"/>
    </source>
</evidence>
<dbReference type="InterPro" id="IPR011551">
    <property type="entry name" value="NTP_PyrPHydrolase_MazG"/>
</dbReference>
<organism evidence="2 3">
    <name type="scientific">Nocardioides soli</name>
    <dbReference type="NCBI Taxonomy" id="1036020"/>
    <lineage>
        <taxon>Bacteria</taxon>
        <taxon>Bacillati</taxon>
        <taxon>Actinomycetota</taxon>
        <taxon>Actinomycetes</taxon>
        <taxon>Propionibacteriales</taxon>
        <taxon>Nocardioidaceae</taxon>
        <taxon>Nocardioides</taxon>
    </lineage>
</organism>
<dbReference type="InterPro" id="IPR048015">
    <property type="entry name" value="NTP-PPase_MazG-like_N"/>
</dbReference>
<keyword evidence="3" id="KW-1185">Reference proteome</keyword>
<dbReference type="GO" id="GO:0046052">
    <property type="term" value="P:UTP catabolic process"/>
    <property type="evidence" value="ECO:0007669"/>
    <property type="project" value="TreeGrafter"/>
</dbReference>
<name>A0A7W4Z1T0_9ACTN</name>
<dbReference type="GO" id="GO:0046081">
    <property type="term" value="P:dUTP catabolic process"/>
    <property type="evidence" value="ECO:0007669"/>
    <property type="project" value="TreeGrafter"/>
</dbReference>
<dbReference type="CDD" id="cd11528">
    <property type="entry name" value="NTP-PPase_MazG_Nterm"/>
    <property type="match status" value="1"/>
</dbReference>
<dbReference type="EMBL" id="JACHWR010000001">
    <property type="protein sequence ID" value="MBB3041915.1"/>
    <property type="molecule type" value="Genomic_DNA"/>
</dbReference>
<proteinExistence type="predicted"/>
<dbReference type="AlphaFoldDB" id="A0A7W4Z1T0"/>
<dbReference type="EC" id="3.6.1.66" evidence="2"/>
<dbReference type="Gene3D" id="1.10.287.1080">
    <property type="entry name" value="MazG-like"/>
    <property type="match status" value="2"/>
</dbReference>
<dbReference type="InterPro" id="IPR004518">
    <property type="entry name" value="MazG-like_dom"/>
</dbReference>
<protein>
    <submittedName>
        <fullName evidence="2">XTP/dITP diphosphohydrolase</fullName>
        <ecNumber evidence="2">3.6.1.66</ecNumber>
    </submittedName>
</protein>